<dbReference type="Proteomes" id="UP000231143">
    <property type="component" value="Unassembled WGS sequence"/>
</dbReference>
<accession>A0A2H0DYD8</accession>
<name>A0A2H0DYD8_9BACT</name>
<organism evidence="2 3">
    <name type="scientific">Candidatus Campbellbacteria bacterium CG22_combo_CG10-13_8_21_14_all_36_13</name>
    <dbReference type="NCBI Taxonomy" id="1974529"/>
    <lineage>
        <taxon>Bacteria</taxon>
        <taxon>Candidatus Campbelliibacteriota</taxon>
    </lineage>
</organism>
<dbReference type="AlphaFoldDB" id="A0A2H0DYD8"/>
<proteinExistence type="predicted"/>
<dbReference type="InterPro" id="IPR009003">
    <property type="entry name" value="Peptidase_S1_PA"/>
</dbReference>
<keyword evidence="1" id="KW-0472">Membrane</keyword>
<dbReference type="Gene3D" id="2.40.10.10">
    <property type="entry name" value="Trypsin-like serine proteases"/>
    <property type="match status" value="2"/>
</dbReference>
<comment type="caution">
    <text evidence="2">The sequence shown here is derived from an EMBL/GenBank/DDBJ whole genome shotgun (WGS) entry which is preliminary data.</text>
</comment>
<dbReference type="Pfam" id="PF13365">
    <property type="entry name" value="Trypsin_2"/>
    <property type="match status" value="1"/>
</dbReference>
<evidence type="ECO:0000313" key="2">
    <source>
        <dbReference type="EMBL" id="PIP87192.1"/>
    </source>
</evidence>
<dbReference type="SUPFAM" id="SSF50494">
    <property type="entry name" value="Trypsin-like serine proteases"/>
    <property type="match status" value="1"/>
</dbReference>
<gene>
    <name evidence="2" type="ORF">COW81_01570</name>
</gene>
<evidence type="ECO:0000313" key="3">
    <source>
        <dbReference type="Proteomes" id="UP000231143"/>
    </source>
</evidence>
<protein>
    <recommendedName>
        <fullName evidence="4">Serine protease</fullName>
    </recommendedName>
</protein>
<reference evidence="2 3" key="1">
    <citation type="submission" date="2017-09" db="EMBL/GenBank/DDBJ databases">
        <title>Depth-based differentiation of microbial function through sediment-hosted aquifers and enrichment of novel symbionts in the deep terrestrial subsurface.</title>
        <authorList>
            <person name="Probst A.J."/>
            <person name="Ladd B."/>
            <person name="Jarett J.K."/>
            <person name="Geller-Mcgrath D.E."/>
            <person name="Sieber C.M."/>
            <person name="Emerson J.B."/>
            <person name="Anantharaman K."/>
            <person name="Thomas B.C."/>
            <person name="Malmstrom R."/>
            <person name="Stieglmeier M."/>
            <person name="Klingl A."/>
            <person name="Woyke T."/>
            <person name="Ryan C.M."/>
            <person name="Banfield J.F."/>
        </authorList>
    </citation>
    <scope>NUCLEOTIDE SEQUENCE [LARGE SCALE GENOMIC DNA]</scope>
    <source>
        <strain evidence="2">CG22_combo_CG10-13_8_21_14_all_36_13</strain>
    </source>
</reference>
<feature type="transmembrane region" description="Helical" evidence="1">
    <location>
        <begin position="12"/>
        <end position="34"/>
    </location>
</feature>
<sequence>MNLEELTKHQILLLTLLVSFVTSIATGIVTVTLMDQAPPGVTNTINRVVERTVEKVVPDTKGQTASVITKETTVIVKEEDLITSSIEKGSKSIVRIELPLAPDETTPKTIALGTLVSSSGYVVTDSLQIVAEGKYVIRQGANRYQAEVVIQDEEKGLAILKVVLGEKDPADKKFQNLSFADMSALKLGQTLISVSGSNKDFVSMGVISGINTIEVPIVKEVDPNAKDTKDKAPETKTQISRIDSDIRDVTLSGTPVINVFGDMVGMMLITSNDRMIVPASDIVLILQSIKTTEKKTSQ</sequence>
<dbReference type="InterPro" id="IPR043504">
    <property type="entry name" value="Peptidase_S1_PA_chymotrypsin"/>
</dbReference>
<dbReference type="EMBL" id="PCTT01000019">
    <property type="protein sequence ID" value="PIP87192.1"/>
    <property type="molecule type" value="Genomic_DNA"/>
</dbReference>
<keyword evidence="1" id="KW-1133">Transmembrane helix</keyword>
<evidence type="ECO:0008006" key="4">
    <source>
        <dbReference type="Google" id="ProtNLM"/>
    </source>
</evidence>
<evidence type="ECO:0000256" key="1">
    <source>
        <dbReference type="SAM" id="Phobius"/>
    </source>
</evidence>
<keyword evidence="1" id="KW-0812">Transmembrane</keyword>